<evidence type="ECO:0000313" key="2">
    <source>
        <dbReference type="EMBL" id="OGK40464.1"/>
    </source>
</evidence>
<name>A0A1F7IAS2_9BACT</name>
<dbReference type="Pfam" id="PF00535">
    <property type="entry name" value="Glycos_transf_2"/>
    <property type="match status" value="1"/>
</dbReference>
<dbReference type="EMBL" id="MGAE01000004">
    <property type="protein sequence ID" value="OGK40464.1"/>
    <property type="molecule type" value="Genomic_DNA"/>
</dbReference>
<gene>
    <name evidence="2" type="ORF">A3F34_03185</name>
</gene>
<dbReference type="InterPro" id="IPR001173">
    <property type="entry name" value="Glyco_trans_2-like"/>
</dbReference>
<dbReference type="CDD" id="cd04179">
    <property type="entry name" value="DPM_DPG-synthase_like"/>
    <property type="match status" value="1"/>
</dbReference>
<comment type="caution">
    <text evidence="2">The sequence shown here is derived from an EMBL/GenBank/DDBJ whole genome shotgun (WGS) entry which is preliminary data.</text>
</comment>
<protein>
    <recommendedName>
        <fullName evidence="1">Glycosyltransferase 2-like domain-containing protein</fullName>
    </recommendedName>
</protein>
<dbReference type="InterPro" id="IPR029044">
    <property type="entry name" value="Nucleotide-diphossugar_trans"/>
</dbReference>
<dbReference type="AlphaFoldDB" id="A0A1F7IAS2"/>
<feature type="domain" description="Glycosyltransferase 2-like" evidence="1">
    <location>
        <begin position="5"/>
        <end position="165"/>
    </location>
</feature>
<dbReference type="InterPro" id="IPR050256">
    <property type="entry name" value="Glycosyltransferase_2"/>
</dbReference>
<organism evidence="2 3">
    <name type="scientific">Candidatus Roizmanbacteria bacterium RIFCSPHIGHO2_12_FULL_44_10</name>
    <dbReference type="NCBI Taxonomy" id="1802054"/>
    <lineage>
        <taxon>Bacteria</taxon>
        <taxon>Candidatus Roizmaniibacteriota</taxon>
    </lineage>
</organism>
<dbReference type="SUPFAM" id="SSF53448">
    <property type="entry name" value="Nucleotide-diphospho-sugar transferases"/>
    <property type="match status" value="1"/>
</dbReference>
<dbReference type="Proteomes" id="UP000179024">
    <property type="component" value="Unassembled WGS sequence"/>
</dbReference>
<dbReference type="PANTHER" id="PTHR48090:SF7">
    <property type="entry name" value="RFBJ PROTEIN"/>
    <property type="match status" value="1"/>
</dbReference>
<reference evidence="2 3" key="1">
    <citation type="journal article" date="2016" name="Nat. Commun.">
        <title>Thousands of microbial genomes shed light on interconnected biogeochemical processes in an aquifer system.</title>
        <authorList>
            <person name="Anantharaman K."/>
            <person name="Brown C.T."/>
            <person name="Hug L.A."/>
            <person name="Sharon I."/>
            <person name="Castelle C.J."/>
            <person name="Probst A.J."/>
            <person name="Thomas B.C."/>
            <person name="Singh A."/>
            <person name="Wilkins M.J."/>
            <person name="Karaoz U."/>
            <person name="Brodie E.L."/>
            <person name="Williams K.H."/>
            <person name="Hubbard S.S."/>
            <person name="Banfield J.F."/>
        </authorList>
    </citation>
    <scope>NUCLEOTIDE SEQUENCE [LARGE SCALE GENOMIC DNA]</scope>
</reference>
<evidence type="ECO:0000259" key="1">
    <source>
        <dbReference type="Pfam" id="PF00535"/>
    </source>
</evidence>
<accession>A0A1F7IAS2</accession>
<sequence length="233" mass="26960">MPKVSIVIPVYNEEKYLPNFLKLLLKELKNIPQIMSVIIINDGSIDSTKAIITKVKKRHKNIFMIDSNINKGKGYSMRLGFIKAQELNSDRVIFMDGDGQHDPISLREFLLELDHYPIVFGYRILKKDAPIIRKLGNQISNLIIRNIFNIKRNGDILCGYFAIRSDIYNEIAWYSNDYGVEAEISAIIGRKMIPFKEILVKTIYLDQKKGVNLFHALQILLRIPYLSRVHSYS</sequence>
<proteinExistence type="predicted"/>
<dbReference type="PANTHER" id="PTHR48090">
    <property type="entry name" value="UNDECAPRENYL-PHOSPHATE 4-DEOXY-4-FORMAMIDO-L-ARABINOSE TRANSFERASE-RELATED"/>
    <property type="match status" value="1"/>
</dbReference>
<dbReference type="Gene3D" id="3.90.550.10">
    <property type="entry name" value="Spore Coat Polysaccharide Biosynthesis Protein SpsA, Chain A"/>
    <property type="match status" value="1"/>
</dbReference>
<evidence type="ECO:0000313" key="3">
    <source>
        <dbReference type="Proteomes" id="UP000179024"/>
    </source>
</evidence>